<sequence>MMDNATNNDQLYEHFRRRLNIPKRARLRCRGHIINLIVKALVFGKGVSKFERELIGASDHDRFNIMRKRGFVGKLHNVVTYIMRSTHRRDEFADLQHDIAVEDELFDYTELLLIKDGGFRWNSTYFMLRRALKLRKAIDRYLTLWTQDPSERYNLKHDHLSEDDWLQIQRLVDLLRIFVKATKRMEGDASTEGLEGSFGALWESITTMELLHPTLLKAEEVVKYEDNSYYRSGLTMAIQKLTKYFDKTSGGAVDAAANEEDEDSVEEGVRRRKVPLKDEDEDSEDEFERSLVVDEELSTTTRSRKRVKLTSEQRKAHIQDPLTWWLTEGSVLYPTLAKLALDLFSIPAMSSACERLFSQAKKVVTVGGQGITSGLRDAIFLSWRLKIAVRSDSANYQALFAGWAAERKQQLERSLASTIENGNFCNEPSRIKAFIRNWYLWVYQLIPSWKHSLELGGRREGMTRYDYESGMPFLPQYSGGKSFPQVFSAPIDRPAPPVPTFTDDAVFAPHKTGIFQLVALVESMDQCRAARSDFSHLQFPGSQSNLDPAEATFIVHGKIPSIVDAPALLSKDVPTANVIRVLGAAEYTAAGLTDAALAMDFPRPEPKFYDPNRIRKDLGSDKVYVIVRWDRFVFAACRNLAELQRAVSALETTLQSGLGEETRVKSDL</sequence>
<proteinExistence type="predicted"/>
<dbReference type="OrthoDB" id="3944237at2759"/>
<dbReference type="Pfam" id="PF05699">
    <property type="entry name" value="Dimer_Tnp_hAT"/>
    <property type="match status" value="1"/>
</dbReference>
<evidence type="ECO:0000256" key="4">
    <source>
        <dbReference type="ARBA" id="ARBA00022833"/>
    </source>
</evidence>
<keyword evidence="3" id="KW-0863">Zinc-finger</keyword>
<reference evidence="8 9" key="1">
    <citation type="submission" date="2017-03" db="EMBL/GenBank/DDBJ databases">
        <title>Genomes of endolithic fungi from Antarctica.</title>
        <authorList>
            <person name="Coleine C."/>
            <person name="Masonjones S."/>
            <person name="Stajich J.E."/>
        </authorList>
    </citation>
    <scope>NUCLEOTIDE SEQUENCE [LARGE SCALE GENOMIC DNA]</scope>
    <source>
        <strain evidence="8 9">CCFEE 5187</strain>
    </source>
</reference>
<organism evidence="8 9">
    <name type="scientific">Cryomyces minteri</name>
    <dbReference type="NCBI Taxonomy" id="331657"/>
    <lineage>
        <taxon>Eukaryota</taxon>
        <taxon>Fungi</taxon>
        <taxon>Dikarya</taxon>
        <taxon>Ascomycota</taxon>
        <taxon>Pezizomycotina</taxon>
        <taxon>Dothideomycetes</taxon>
        <taxon>Dothideomycetes incertae sedis</taxon>
        <taxon>Cryomyces</taxon>
    </lineage>
</organism>
<dbReference type="PANTHER" id="PTHR46481">
    <property type="entry name" value="ZINC FINGER BED DOMAIN-CONTAINING PROTEIN 4"/>
    <property type="match status" value="1"/>
</dbReference>
<dbReference type="EMBL" id="NAJN01001045">
    <property type="protein sequence ID" value="TKA66229.1"/>
    <property type="molecule type" value="Genomic_DNA"/>
</dbReference>
<keyword evidence="5" id="KW-0539">Nucleus</keyword>
<keyword evidence="4" id="KW-0862">Zinc</keyword>
<name>A0A4V5NE80_9PEZI</name>
<feature type="compositionally biased region" description="Acidic residues" evidence="6">
    <location>
        <begin position="278"/>
        <end position="287"/>
    </location>
</feature>
<dbReference type="SUPFAM" id="SSF53098">
    <property type="entry name" value="Ribonuclease H-like"/>
    <property type="match status" value="1"/>
</dbReference>
<dbReference type="GO" id="GO:0046983">
    <property type="term" value="F:protein dimerization activity"/>
    <property type="evidence" value="ECO:0007669"/>
    <property type="project" value="InterPro"/>
</dbReference>
<dbReference type="InterPro" id="IPR052035">
    <property type="entry name" value="ZnF_BED_domain_contain"/>
</dbReference>
<keyword evidence="2" id="KW-0479">Metal-binding</keyword>
<comment type="subcellular location">
    <subcellularLocation>
        <location evidence="1">Nucleus</location>
    </subcellularLocation>
</comment>
<evidence type="ECO:0000256" key="5">
    <source>
        <dbReference type="ARBA" id="ARBA00023242"/>
    </source>
</evidence>
<evidence type="ECO:0000256" key="6">
    <source>
        <dbReference type="SAM" id="MobiDB-lite"/>
    </source>
</evidence>
<evidence type="ECO:0000259" key="7">
    <source>
        <dbReference type="Pfam" id="PF05699"/>
    </source>
</evidence>
<dbReference type="Gene3D" id="3.50.50.60">
    <property type="entry name" value="FAD/NAD(P)-binding domain"/>
    <property type="match status" value="1"/>
</dbReference>
<dbReference type="STRING" id="331657.A0A4V5NE80"/>
<dbReference type="Proteomes" id="UP000308768">
    <property type="component" value="Unassembled WGS sequence"/>
</dbReference>
<dbReference type="AlphaFoldDB" id="A0A4V5NE80"/>
<protein>
    <recommendedName>
        <fullName evidence="7">HAT C-terminal dimerisation domain-containing protein</fullName>
    </recommendedName>
</protein>
<evidence type="ECO:0000313" key="8">
    <source>
        <dbReference type="EMBL" id="TKA66229.1"/>
    </source>
</evidence>
<dbReference type="InterPro" id="IPR008906">
    <property type="entry name" value="HATC_C_dom"/>
</dbReference>
<feature type="domain" description="HAT C-terminal dimerisation" evidence="7">
    <location>
        <begin position="317"/>
        <end position="365"/>
    </location>
</feature>
<dbReference type="PANTHER" id="PTHR46481:SF10">
    <property type="entry name" value="ZINC FINGER BED DOMAIN-CONTAINING PROTEIN 39"/>
    <property type="match status" value="1"/>
</dbReference>
<comment type="caution">
    <text evidence="8">The sequence shown here is derived from an EMBL/GenBank/DDBJ whole genome shotgun (WGS) entry which is preliminary data.</text>
</comment>
<feature type="region of interest" description="Disordered" evidence="6">
    <location>
        <begin position="255"/>
        <end position="287"/>
    </location>
</feature>
<dbReference type="SUPFAM" id="SSF51905">
    <property type="entry name" value="FAD/NAD(P)-binding domain"/>
    <property type="match status" value="1"/>
</dbReference>
<gene>
    <name evidence="8" type="ORF">B0A49_08831</name>
</gene>
<dbReference type="InterPro" id="IPR012337">
    <property type="entry name" value="RNaseH-like_sf"/>
</dbReference>
<dbReference type="GO" id="GO:0005634">
    <property type="term" value="C:nucleus"/>
    <property type="evidence" value="ECO:0007669"/>
    <property type="project" value="UniProtKB-SubCell"/>
</dbReference>
<evidence type="ECO:0000256" key="2">
    <source>
        <dbReference type="ARBA" id="ARBA00022723"/>
    </source>
</evidence>
<keyword evidence="9" id="KW-1185">Reference proteome</keyword>
<feature type="compositionally biased region" description="Acidic residues" evidence="6">
    <location>
        <begin position="257"/>
        <end position="266"/>
    </location>
</feature>
<accession>A0A4V5NE80</accession>
<dbReference type="GO" id="GO:0008270">
    <property type="term" value="F:zinc ion binding"/>
    <property type="evidence" value="ECO:0007669"/>
    <property type="project" value="UniProtKB-KW"/>
</dbReference>
<evidence type="ECO:0000313" key="9">
    <source>
        <dbReference type="Proteomes" id="UP000308768"/>
    </source>
</evidence>
<evidence type="ECO:0000256" key="3">
    <source>
        <dbReference type="ARBA" id="ARBA00022771"/>
    </source>
</evidence>
<evidence type="ECO:0000256" key="1">
    <source>
        <dbReference type="ARBA" id="ARBA00004123"/>
    </source>
</evidence>
<dbReference type="InterPro" id="IPR036188">
    <property type="entry name" value="FAD/NAD-bd_sf"/>
</dbReference>